<dbReference type="Proteomes" id="UP000722485">
    <property type="component" value="Unassembled WGS sequence"/>
</dbReference>
<proteinExistence type="predicted"/>
<evidence type="ECO:0000313" key="3">
    <source>
        <dbReference type="Proteomes" id="UP000722485"/>
    </source>
</evidence>
<evidence type="ECO:0000313" key="2">
    <source>
        <dbReference type="EMBL" id="KAF7549566.1"/>
    </source>
</evidence>
<feature type="region of interest" description="Disordered" evidence="1">
    <location>
        <begin position="111"/>
        <end position="137"/>
    </location>
</feature>
<dbReference type="EMBL" id="JAANBB010000119">
    <property type="protein sequence ID" value="KAF7549566.1"/>
    <property type="molecule type" value="Genomic_DNA"/>
</dbReference>
<name>A0A9P5H9C2_9HYPO</name>
<gene>
    <name evidence="2" type="ORF">G7Z17_g6299</name>
</gene>
<dbReference type="AlphaFoldDB" id="A0A9P5H9C2"/>
<keyword evidence="3" id="KW-1185">Reference proteome</keyword>
<organism evidence="2 3">
    <name type="scientific">Cylindrodendrum hubeiense</name>
    <dbReference type="NCBI Taxonomy" id="595255"/>
    <lineage>
        <taxon>Eukaryota</taxon>
        <taxon>Fungi</taxon>
        <taxon>Dikarya</taxon>
        <taxon>Ascomycota</taxon>
        <taxon>Pezizomycotina</taxon>
        <taxon>Sordariomycetes</taxon>
        <taxon>Hypocreomycetidae</taxon>
        <taxon>Hypocreales</taxon>
        <taxon>Nectriaceae</taxon>
        <taxon>Cylindrodendrum</taxon>
    </lineage>
</organism>
<feature type="compositionally biased region" description="Basic and acidic residues" evidence="1">
    <location>
        <begin position="113"/>
        <end position="137"/>
    </location>
</feature>
<comment type="caution">
    <text evidence="2">The sequence shown here is derived from an EMBL/GenBank/DDBJ whole genome shotgun (WGS) entry which is preliminary data.</text>
</comment>
<reference evidence="2" key="1">
    <citation type="submission" date="2020-03" db="EMBL/GenBank/DDBJ databases">
        <title>Draft Genome Sequence of Cylindrodendrum hubeiense.</title>
        <authorList>
            <person name="Buettner E."/>
            <person name="Kellner H."/>
        </authorList>
    </citation>
    <scope>NUCLEOTIDE SEQUENCE</scope>
    <source>
        <strain evidence="2">IHI 201604</strain>
    </source>
</reference>
<evidence type="ECO:0000256" key="1">
    <source>
        <dbReference type="SAM" id="MobiDB-lite"/>
    </source>
</evidence>
<accession>A0A9P5H9C2</accession>
<sequence>MRPGVVGLGGDGRMPDAQLKGAVGCVCGWQCEDDQIALWLEPWRSAVQGRVCRKYQATLRQKLRPPLVEFGQCWIWTCWMVVMMGLQRGQLIDGSPPASVTVSRRVLQAQATNDRRWTTGDGRQGDRATGRQGDRATGRQGFWTAVDGFALSPKPVRVSEVGDPLALRPPGKALDVWNPASAVPGASAPETVLRRLLVQLGLGDDFSFWVKRVWKNWALPSASKITRWLEDDFDGYMNSLEVEQPVPPEQVECIRQNVCQRERNPEYINQEPKDKPTENPTTVDMRGEIKARAESILKIVSPSESISGFNLEGILSRAAEVAEAGALGQEALGEKGEPRGSFQQTSRGRETSIFHDILVESQKKARTLQYQELSEEELDNFAGLDCHHKVGQGVLDAFPRVVGPQLEVSVTEKDWERFLSGQ</sequence>
<protein>
    <submittedName>
        <fullName evidence="2">Uncharacterized protein</fullName>
    </submittedName>
</protein>